<protein>
    <submittedName>
        <fullName evidence="1">Uncharacterized protein</fullName>
    </submittedName>
</protein>
<gene>
    <name evidence="1" type="ORF">SPARVUS_LOCUS11565016</name>
</gene>
<dbReference type="EMBL" id="CATNWA010016533">
    <property type="protein sequence ID" value="CAI9593492.1"/>
    <property type="molecule type" value="Genomic_DNA"/>
</dbReference>
<comment type="caution">
    <text evidence="1">The sequence shown here is derived from an EMBL/GenBank/DDBJ whole genome shotgun (WGS) entry which is preliminary data.</text>
</comment>
<keyword evidence="2" id="KW-1185">Reference proteome</keyword>
<accession>A0ABN9F9K5</accession>
<dbReference type="PANTHER" id="PTHR45703:SF22">
    <property type="entry name" value="DYNEIN CYTOPLASMIC 2 HEAVY CHAIN 1"/>
    <property type="match status" value="1"/>
</dbReference>
<name>A0ABN9F9K5_9NEOB</name>
<evidence type="ECO:0000313" key="1">
    <source>
        <dbReference type="EMBL" id="CAI9593492.1"/>
    </source>
</evidence>
<reference evidence="1" key="1">
    <citation type="submission" date="2023-05" db="EMBL/GenBank/DDBJ databases">
        <authorList>
            <person name="Stuckert A."/>
        </authorList>
    </citation>
    <scope>NUCLEOTIDE SEQUENCE</scope>
</reference>
<proteinExistence type="predicted"/>
<sequence>MKSLEGEVVPLQNKVLVTTDVEVWLSSLASQMKSTLQTLLVECVASGKKSQGTIDPLRFPSQILCLAEQIQFTEDVENAVRSHNLHEVELELTAKLEHYTSIDDTSGSDDAGILELKLKALILDIIHNMMW</sequence>
<evidence type="ECO:0000313" key="2">
    <source>
        <dbReference type="Proteomes" id="UP001162483"/>
    </source>
</evidence>
<dbReference type="Gene3D" id="3.20.180.20">
    <property type="entry name" value="Dynein heavy chain, N-terminal domain 2"/>
    <property type="match status" value="1"/>
</dbReference>
<dbReference type="InterPro" id="IPR042228">
    <property type="entry name" value="Dynein_linker_3"/>
</dbReference>
<dbReference type="Gene3D" id="1.20.58.1120">
    <property type="match status" value="1"/>
</dbReference>
<dbReference type="Proteomes" id="UP001162483">
    <property type="component" value="Unassembled WGS sequence"/>
</dbReference>
<organism evidence="1 2">
    <name type="scientific">Staurois parvus</name>
    <dbReference type="NCBI Taxonomy" id="386267"/>
    <lineage>
        <taxon>Eukaryota</taxon>
        <taxon>Metazoa</taxon>
        <taxon>Chordata</taxon>
        <taxon>Craniata</taxon>
        <taxon>Vertebrata</taxon>
        <taxon>Euteleostomi</taxon>
        <taxon>Amphibia</taxon>
        <taxon>Batrachia</taxon>
        <taxon>Anura</taxon>
        <taxon>Neobatrachia</taxon>
        <taxon>Ranoidea</taxon>
        <taxon>Ranidae</taxon>
        <taxon>Staurois</taxon>
    </lineage>
</organism>
<dbReference type="InterPro" id="IPR026983">
    <property type="entry name" value="DHC"/>
</dbReference>
<dbReference type="PANTHER" id="PTHR45703">
    <property type="entry name" value="DYNEIN HEAVY CHAIN"/>
    <property type="match status" value="1"/>
</dbReference>